<gene>
    <name evidence="3" type="ORF">HPBE_LOCUS21800</name>
</gene>
<dbReference type="SMART" id="SM00173">
    <property type="entry name" value="RAS"/>
    <property type="match status" value="1"/>
</dbReference>
<dbReference type="InterPro" id="IPR020849">
    <property type="entry name" value="Small_GTPase_Ras-type"/>
</dbReference>
<dbReference type="InterPro" id="IPR027417">
    <property type="entry name" value="P-loop_NTPase"/>
</dbReference>
<dbReference type="Gene3D" id="3.40.50.300">
    <property type="entry name" value="P-loop containing nucleotide triphosphate hydrolases"/>
    <property type="match status" value="1"/>
</dbReference>
<keyword evidence="4" id="KW-1185">Reference proteome</keyword>
<accession>A0A3P8CBY0</accession>
<dbReference type="GO" id="GO:0016020">
    <property type="term" value="C:membrane"/>
    <property type="evidence" value="ECO:0007669"/>
    <property type="project" value="InterPro"/>
</dbReference>
<organism evidence="3">
    <name type="scientific">Heligmosomoides polygyrus</name>
    <name type="common">Parasitic roundworm</name>
    <dbReference type="NCBI Taxonomy" id="6339"/>
    <lineage>
        <taxon>Eukaryota</taxon>
        <taxon>Metazoa</taxon>
        <taxon>Ecdysozoa</taxon>
        <taxon>Nematoda</taxon>
        <taxon>Chromadorea</taxon>
        <taxon>Rhabditida</taxon>
        <taxon>Rhabditina</taxon>
        <taxon>Rhabditomorpha</taxon>
        <taxon>Strongyloidea</taxon>
        <taxon>Heligmosomidae</taxon>
        <taxon>Heligmosomoides</taxon>
    </lineage>
</organism>
<name>A0A3P8CBY0_HELPZ</name>
<reference evidence="5" key="2">
    <citation type="submission" date="2019-09" db="UniProtKB">
        <authorList>
            <consortium name="WormBaseParasite"/>
        </authorList>
    </citation>
    <scope>IDENTIFICATION</scope>
</reference>
<dbReference type="PROSITE" id="PS51421">
    <property type="entry name" value="RAS"/>
    <property type="match status" value="1"/>
</dbReference>
<dbReference type="InterPro" id="IPR001806">
    <property type="entry name" value="Small_GTPase"/>
</dbReference>
<protein>
    <submittedName>
        <fullName evidence="5">Ras-related and estrogen-regulated growth inhibitor</fullName>
    </submittedName>
</protein>
<reference evidence="3 4" key="1">
    <citation type="submission" date="2018-11" db="EMBL/GenBank/DDBJ databases">
        <authorList>
            <consortium name="Pathogen Informatics"/>
        </authorList>
    </citation>
    <scope>NUCLEOTIDE SEQUENCE [LARGE SCALE GENOMIC DNA]</scope>
</reference>
<dbReference type="PANTHER" id="PTHR24070">
    <property type="entry name" value="RAS, DI-RAS, AND RHEB FAMILY MEMBERS OF SMALL GTPASE SUPERFAMILY"/>
    <property type="match status" value="1"/>
</dbReference>
<dbReference type="EMBL" id="UZAH01033344">
    <property type="protein sequence ID" value="VDP28150.1"/>
    <property type="molecule type" value="Genomic_DNA"/>
</dbReference>
<dbReference type="PROSITE" id="PS51419">
    <property type="entry name" value="RAB"/>
    <property type="match status" value="1"/>
</dbReference>
<dbReference type="GO" id="GO:0005525">
    <property type="term" value="F:GTP binding"/>
    <property type="evidence" value="ECO:0007669"/>
    <property type="project" value="UniProtKB-KW"/>
</dbReference>
<dbReference type="Pfam" id="PF00071">
    <property type="entry name" value="Ras"/>
    <property type="match status" value="1"/>
</dbReference>
<dbReference type="GO" id="GO:0003924">
    <property type="term" value="F:GTPase activity"/>
    <property type="evidence" value="ECO:0007669"/>
    <property type="project" value="InterPro"/>
</dbReference>
<evidence type="ECO:0000313" key="5">
    <source>
        <dbReference type="WBParaSite" id="HPBE_0002180201-mRNA-1"/>
    </source>
</evidence>
<evidence type="ECO:0000256" key="1">
    <source>
        <dbReference type="ARBA" id="ARBA00022741"/>
    </source>
</evidence>
<dbReference type="AlphaFoldDB" id="A0A3P8CBY0"/>
<keyword evidence="2" id="KW-0342">GTP-binding</keyword>
<evidence type="ECO:0000256" key="2">
    <source>
        <dbReference type="ARBA" id="ARBA00023134"/>
    </source>
</evidence>
<dbReference type="GO" id="GO:0007165">
    <property type="term" value="P:signal transduction"/>
    <property type="evidence" value="ECO:0007669"/>
    <property type="project" value="InterPro"/>
</dbReference>
<evidence type="ECO:0000313" key="4">
    <source>
        <dbReference type="Proteomes" id="UP000050761"/>
    </source>
</evidence>
<dbReference type="OrthoDB" id="8062037at2759"/>
<proteinExistence type="predicted"/>
<dbReference type="WBParaSite" id="HPBE_0002180201-mRNA-1">
    <property type="protein sequence ID" value="HPBE_0002180201-mRNA-1"/>
    <property type="gene ID" value="HPBE_0002180201"/>
</dbReference>
<dbReference type="Proteomes" id="UP000050761">
    <property type="component" value="Unassembled WGS sequence"/>
</dbReference>
<evidence type="ECO:0000313" key="3">
    <source>
        <dbReference type="EMBL" id="VDP28150.1"/>
    </source>
</evidence>
<sequence>MGSLPRVDIDISGDELDDDKPVVPSRRIFREGHGSWSGYGGNFSPIYDCEDVDIATPTAFKRASLLRRSICAIRKSVNRHQRRRLQDATENSGFGYDTVRSLPIDEGSVESTVVHEDTCKAKKSKWKRFFPFRLKRVHPTRSSGKGDHTPSGPLCVYTGFGRTFERIHPGEEIAIAVFGKRGVGKTSLLDIATLSCEGRRGIAPLGLTERMRLGGKSNHSEYRFAHMTSMTVQACHQLFVIDLIDAEFEDDHSVAHTSYMRAADAAILLYSCSDSASLLTAMSIHRQLAAVSESRKPCVLMANVLEGTTQRFVSREMGEKTARNIRATYIETNLLLQDGHVFEAVEQLSRAVVAKRKSADVKDICAVM</sequence>
<dbReference type="SUPFAM" id="SSF52540">
    <property type="entry name" value="P-loop containing nucleoside triphosphate hydrolases"/>
    <property type="match status" value="1"/>
</dbReference>
<keyword evidence="1" id="KW-0547">Nucleotide-binding</keyword>